<dbReference type="Proteomes" id="UP000030645">
    <property type="component" value="Unassembled WGS sequence"/>
</dbReference>
<reference evidence="2" key="1">
    <citation type="submission" date="2013-01" db="EMBL/GenBank/DDBJ databases">
        <title>Draft Genome Sequence of a Mulberry Tree, Morus notabilis C.K. Schneid.</title>
        <authorList>
            <person name="He N."/>
            <person name="Zhao S."/>
        </authorList>
    </citation>
    <scope>NUCLEOTIDE SEQUENCE</scope>
</reference>
<name>W9SMF6_9ROSA</name>
<proteinExistence type="predicted"/>
<dbReference type="EMBL" id="KE624870">
    <property type="protein sequence ID" value="EXC50736.1"/>
    <property type="molecule type" value="Genomic_DNA"/>
</dbReference>
<gene>
    <name evidence="1" type="ORF">L484_000382</name>
</gene>
<evidence type="ECO:0000313" key="1">
    <source>
        <dbReference type="EMBL" id="EXC50736.1"/>
    </source>
</evidence>
<keyword evidence="2" id="KW-1185">Reference proteome</keyword>
<dbReference type="AlphaFoldDB" id="W9SMF6"/>
<evidence type="ECO:0000313" key="2">
    <source>
        <dbReference type="Proteomes" id="UP000030645"/>
    </source>
</evidence>
<protein>
    <submittedName>
        <fullName evidence="1">Uncharacterized protein</fullName>
    </submittedName>
</protein>
<organism evidence="1 2">
    <name type="scientific">Morus notabilis</name>
    <dbReference type="NCBI Taxonomy" id="981085"/>
    <lineage>
        <taxon>Eukaryota</taxon>
        <taxon>Viridiplantae</taxon>
        <taxon>Streptophyta</taxon>
        <taxon>Embryophyta</taxon>
        <taxon>Tracheophyta</taxon>
        <taxon>Spermatophyta</taxon>
        <taxon>Magnoliopsida</taxon>
        <taxon>eudicotyledons</taxon>
        <taxon>Gunneridae</taxon>
        <taxon>Pentapetalae</taxon>
        <taxon>rosids</taxon>
        <taxon>fabids</taxon>
        <taxon>Rosales</taxon>
        <taxon>Moraceae</taxon>
        <taxon>Moreae</taxon>
        <taxon>Morus</taxon>
    </lineage>
</organism>
<sequence>MAITLIPSILSWKKITAKTGTTGKLKTLMTLEKSEDTSRMSPTAPILQSCHEIAVHVKVMTYENFPSRKPVISFLKTFQSPLVNSPTRAQNVATID</sequence>
<accession>W9SMF6</accession>